<protein>
    <submittedName>
        <fullName evidence="1">Uncharacterized protein</fullName>
    </submittedName>
</protein>
<organism evidence="1 2">
    <name type="scientific">Fusarium equiseti</name>
    <name type="common">Fusarium scirpi</name>
    <dbReference type="NCBI Taxonomy" id="61235"/>
    <lineage>
        <taxon>Eukaryota</taxon>
        <taxon>Fungi</taxon>
        <taxon>Dikarya</taxon>
        <taxon>Ascomycota</taxon>
        <taxon>Pezizomycotina</taxon>
        <taxon>Sordariomycetes</taxon>
        <taxon>Hypocreomycetidae</taxon>
        <taxon>Hypocreales</taxon>
        <taxon>Nectriaceae</taxon>
        <taxon>Fusarium</taxon>
        <taxon>Fusarium incarnatum-equiseti species complex</taxon>
    </lineage>
</organism>
<sequence>MPLDGSLERQSIYIALDARPEKDEYHWGLVITDANNTPTIHHVTNRAGPWVYEEKHEDPGSSLTLIALIRLSGVTNRAKQIIQSAPASGNPSERTGEAFNCRIWVNDTLVSLHENGAILLPTDIDNIERQAKRMGGKLAHRCERGEGATVVEDSLFSQ</sequence>
<proteinExistence type="predicted"/>
<dbReference type="EMBL" id="CAJSTJ010000140">
    <property type="protein sequence ID" value="CAG7561113.1"/>
    <property type="molecule type" value="Genomic_DNA"/>
</dbReference>
<evidence type="ECO:0000313" key="2">
    <source>
        <dbReference type="Proteomes" id="UP000693738"/>
    </source>
</evidence>
<dbReference type="InterPro" id="IPR054208">
    <property type="entry name" value="DUF6914"/>
</dbReference>
<name>A0A8J2NE03_FUSEQ</name>
<comment type="caution">
    <text evidence="1">The sequence shown here is derived from an EMBL/GenBank/DDBJ whole genome shotgun (WGS) entry which is preliminary data.</text>
</comment>
<accession>A0A8J2NE03</accession>
<reference evidence="1" key="1">
    <citation type="submission" date="2021-05" db="EMBL/GenBank/DDBJ databases">
        <authorList>
            <person name="Khan N."/>
        </authorList>
    </citation>
    <scope>NUCLEOTIDE SEQUENCE</scope>
</reference>
<dbReference type="Pfam" id="PF21858">
    <property type="entry name" value="DUF6914"/>
    <property type="match status" value="1"/>
</dbReference>
<evidence type="ECO:0000313" key="1">
    <source>
        <dbReference type="EMBL" id="CAG7561113.1"/>
    </source>
</evidence>
<dbReference type="AlphaFoldDB" id="A0A8J2NE03"/>
<dbReference type="Proteomes" id="UP000693738">
    <property type="component" value="Unassembled WGS sequence"/>
</dbReference>
<gene>
    <name evidence="1" type="ORF">FEQUK3_LOCUS6821</name>
</gene>